<evidence type="ECO:0000313" key="3">
    <source>
        <dbReference type="EMBL" id="PMD40231.1"/>
    </source>
</evidence>
<accession>A0A2J6RNY8</accession>
<feature type="region of interest" description="Disordered" evidence="1">
    <location>
        <begin position="1"/>
        <end position="27"/>
    </location>
</feature>
<dbReference type="Proteomes" id="UP000235786">
    <property type="component" value="Unassembled WGS sequence"/>
</dbReference>
<gene>
    <name evidence="3" type="ORF">L207DRAFT_487928</name>
</gene>
<dbReference type="AlphaFoldDB" id="A0A2J6RNY8"/>
<keyword evidence="4" id="KW-1185">Reference proteome</keyword>
<dbReference type="InterPro" id="IPR056125">
    <property type="entry name" value="DUF7708"/>
</dbReference>
<dbReference type="OrthoDB" id="61900at2759"/>
<dbReference type="Pfam" id="PF24809">
    <property type="entry name" value="DUF7708"/>
    <property type="match status" value="1"/>
</dbReference>
<dbReference type="STRING" id="1149755.A0A2J6RNY8"/>
<proteinExistence type="predicted"/>
<sequence>MMNGTSSAPSRPPPPNCQPRDWYEGSQDSVTGGRHTFDVYAAAKAKLLSELTLKEYEQIVCEAGTSPDSLIDLLSHAKSKYENQPTCKARKWLDIFAGKVVYYGTVLDVMVQQYPQYVSLAWGAMKFLFMSVINHEEMTKELAKAYSMIADLLPRTDFTLIHYPTDAMKEAISQLYAQIILFTSRAIRWYKKGKFSHAVSAVARPWALNWKDSVNDITEQSRRVESLARVAAQAELRDTRLEVKGLRSEVKIMAAASSEAHSAITRLLECLSLSGEQIYSITSQTQTLVRNIQPRLDTLGTEISQLCLSRVVVLPWAKNIPSPESTLDFCVSLKRRRKSPNLQLPQLETLKIWATSKQSTLLLITGISTQASNNLTIDLAKLLCASNAPTIWLFRYPSFWEPRPCFTSILRNLTLQIMHLFPKCLTSGNNPLTSVQLQEASTDDDWMSIMAYALSDVDQLYILLDVKILSLAGDHNKYRITRWLEKLMTEIGKSTSVKMFVSGMMIDRSYIEREWDAGSWSELRTDYVESSYKAAKSRSTIQHRVVRGKRQPWVRGR</sequence>
<reference evidence="3 4" key="1">
    <citation type="submission" date="2016-04" db="EMBL/GenBank/DDBJ databases">
        <title>A degradative enzymes factory behind the ericoid mycorrhizal symbiosis.</title>
        <authorList>
            <consortium name="DOE Joint Genome Institute"/>
            <person name="Martino E."/>
            <person name="Morin E."/>
            <person name="Grelet G."/>
            <person name="Kuo A."/>
            <person name="Kohler A."/>
            <person name="Daghino S."/>
            <person name="Barry K."/>
            <person name="Choi C."/>
            <person name="Cichocki N."/>
            <person name="Clum A."/>
            <person name="Copeland A."/>
            <person name="Hainaut M."/>
            <person name="Haridas S."/>
            <person name="Labutti K."/>
            <person name="Lindquist E."/>
            <person name="Lipzen A."/>
            <person name="Khouja H.-R."/>
            <person name="Murat C."/>
            <person name="Ohm R."/>
            <person name="Olson A."/>
            <person name="Spatafora J."/>
            <person name="Veneault-Fourrey C."/>
            <person name="Henrissat B."/>
            <person name="Grigoriev I."/>
            <person name="Martin F."/>
            <person name="Perotto S."/>
        </authorList>
    </citation>
    <scope>NUCLEOTIDE SEQUENCE [LARGE SCALE GENOMIC DNA]</scope>
    <source>
        <strain evidence="3 4">F</strain>
    </source>
</reference>
<dbReference type="EMBL" id="KZ613945">
    <property type="protein sequence ID" value="PMD40231.1"/>
    <property type="molecule type" value="Genomic_DNA"/>
</dbReference>
<evidence type="ECO:0000259" key="2">
    <source>
        <dbReference type="Pfam" id="PF24809"/>
    </source>
</evidence>
<protein>
    <recommendedName>
        <fullName evidence="2">DUF7708 domain-containing protein</fullName>
    </recommendedName>
</protein>
<feature type="domain" description="DUF7708" evidence="2">
    <location>
        <begin position="91"/>
        <end position="236"/>
    </location>
</feature>
<evidence type="ECO:0000313" key="4">
    <source>
        <dbReference type="Proteomes" id="UP000235786"/>
    </source>
</evidence>
<organism evidence="3 4">
    <name type="scientific">Hyaloscypha variabilis (strain UAMH 11265 / GT02V1 / F)</name>
    <name type="common">Meliniomyces variabilis</name>
    <dbReference type="NCBI Taxonomy" id="1149755"/>
    <lineage>
        <taxon>Eukaryota</taxon>
        <taxon>Fungi</taxon>
        <taxon>Dikarya</taxon>
        <taxon>Ascomycota</taxon>
        <taxon>Pezizomycotina</taxon>
        <taxon>Leotiomycetes</taxon>
        <taxon>Helotiales</taxon>
        <taxon>Hyaloscyphaceae</taxon>
        <taxon>Hyaloscypha</taxon>
        <taxon>Hyaloscypha variabilis</taxon>
    </lineage>
</organism>
<evidence type="ECO:0000256" key="1">
    <source>
        <dbReference type="SAM" id="MobiDB-lite"/>
    </source>
</evidence>
<name>A0A2J6RNY8_HYAVF</name>